<evidence type="ECO:0000313" key="2">
    <source>
        <dbReference type="EMBL" id="KAF2111871.1"/>
    </source>
</evidence>
<organism evidence="2 3">
    <name type="scientific">Lophiotrema nucula</name>
    <dbReference type="NCBI Taxonomy" id="690887"/>
    <lineage>
        <taxon>Eukaryota</taxon>
        <taxon>Fungi</taxon>
        <taxon>Dikarya</taxon>
        <taxon>Ascomycota</taxon>
        <taxon>Pezizomycotina</taxon>
        <taxon>Dothideomycetes</taxon>
        <taxon>Pleosporomycetidae</taxon>
        <taxon>Pleosporales</taxon>
        <taxon>Lophiotremataceae</taxon>
        <taxon>Lophiotrema</taxon>
    </lineage>
</organism>
<keyword evidence="3" id="KW-1185">Reference proteome</keyword>
<sequence length="115" mass="12279">MVFKAVFTSAVIFCGLARSAPVPIEVQLAKRAEGIHLVNCFATGSAALLVSAVAYCPNDGSCNPGASDFCEMSSNDNDYYHWEGAKDHCTFSSGVTFSWNLPSNAQNQATYSVVE</sequence>
<reference evidence="2" key="1">
    <citation type="journal article" date="2020" name="Stud. Mycol.">
        <title>101 Dothideomycetes genomes: a test case for predicting lifestyles and emergence of pathogens.</title>
        <authorList>
            <person name="Haridas S."/>
            <person name="Albert R."/>
            <person name="Binder M."/>
            <person name="Bloem J."/>
            <person name="Labutti K."/>
            <person name="Salamov A."/>
            <person name="Andreopoulos B."/>
            <person name="Baker S."/>
            <person name="Barry K."/>
            <person name="Bills G."/>
            <person name="Bluhm B."/>
            <person name="Cannon C."/>
            <person name="Castanera R."/>
            <person name="Culley D."/>
            <person name="Daum C."/>
            <person name="Ezra D."/>
            <person name="Gonzalez J."/>
            <person name="Henrissat B."/>
            <person name="Kuo A."/>
            <person name="Liang C."/>
            <person name="Lipzen A."/>
            <person name="Lutzoni F."/>
            <person name="Magnuson J."/>
            <person name="Mondo S."/>
            <person name="Nolan M."/>
            <person name="Ohm R."/>
            <person name="Pangilinan J."/>
            <person name="Park H.-J."/>
            <person name="Ramirez L."/>
            <person name="Alfaro M."/>
            <person name="Sun H."/>
            <person name="Tritt A."/>
            <person name="Yoshinaga Y."/>
            <person name="Zwiers L.-H."/>
            <person name="Turgeon B."/>
            <person name="Goodwin S."/>
            <person name="Spatafora J."/>
            <person name="Crous P."/>
            <person name="Grigoriev I."/>
        </authorList>
    </citation>
    <scope>NUCLEOTIDE SEQUENCE</scope>
    <source>
        <strain evidence="2">CBS 627.86</strain>
    </source>
</reference>
<gene>
    <name evidence="2" type="ORF">BDV96DRAFT_602901</name>
</gene>
<feature type="signal peptide" evidence="1">
    <location>
        <begin position="1"/>
        <end position="19"/>
    </location>
</feature>
<evidence type="ECO:0000313" key="3">
    <source>
        <dbReference type="Proteomes" id="UP000799770"/>
    </source>
</evidence>
<feature type="chain" id="PRO_5025499950" evidence="1">
    <location>
        <begin position="20"/>
        <end position="115"/>
    </location>
</feature>
<dbReference type="AlphaFoldDB" id="A0A6A5Z0K5"/>
<proteinExistence type="predicted"/>
<evidence type="ECO:0000256" key="1">
    <source>
        <dbReference type="SAM" id="SignalP"/>
    </source>
</evidence>
<dbReference type="OrthoDB" id="291007at2759"/>
<dbReference type="EMBL" id="ML977333">
    <property type="protein sequence ID" value="KAF2111871.1"/>
    <property type="molecule type" value="Genomic_DNA"/>
</dbReference>
<protein>
    <submittedName>
        <fullName evidence="2">Uncharacterized protein</fullName>
    </submittedName>
</protein>
<accession>A0A6A5Z0K5</accession>
<name>A0A6A5Z0K5_9PLEO</name>
<keyword evidence="1" id="KW-0732">Signal</keyword>
<dbReference type="Proteomes" id="UP000799770">
    <property type="component" value="Unassembled WGS sequence"/>
</dbReference>